<dbReference type="GO" id="GO:0032259">
    <property type="term" value="P:methylation"/>
    <property type="evidence" value="ECO:0007669"/>
    <property type="project" value="UniProtKB-KW"/>
</dbReference>
<evidence type="ECO:0000313" key="7">
    <source>
        <dbReference type="Proteomes" id="UP000468591"/>
    </source>
</evidence>
<dbReference type="EMBL" id="JAABNT010000008">
    <property type="protein sequence ID" value="NEK23560.1"/>
    <property type="molecule type" value="Genomic_DNA"/>
</dbReference>
<protein>
    <submittedName>
        <fullName evidence="6">Methyltransferase domain-containing protein</fullName>
    </submittedName>
</protein>
<comment type="pathway">
    <text evidence="1">Lipid metabolism.</text>
</comment>
<dbReference type="InterPro" id="IPR029063">
    <property type="entry name" value="SAM-dependent_MTases_sf"/>
</dbReference>
<dbReference type="GO" id="GO:0008168">
    <property type="term" value="F:methyltransferase activity"/>
    <property type="evidence" value="ECO:0007669"/>
    <property type="project" value="UniProtKB-KW"/>
</dbReference>
<dbReference type="PANTHER" id="PTHR44307:SF2">
    <property type="entry name" value="PHOSPHOETHANOLAMINE METHYLTRANSFERASE ISOFORM X1"/>
    <property type="match status" value="1"/>
</dbReference>
<evidence type="ECO:0000256" key="1">
    <source>
        <dbReference type="ARBA" id="ARBA00005189"/>
    </source>
</evidence>
<organism evidence="6 7">
    <name type="scientific">Sulfitobacter sediminilitoris</name>
    <dbReference type="NCBI Taxonomy" id="2698830"/>
    <lineage>
        <taxon>Bacteria</taxon>
        <taxon>Pseudomonadati</taxon>
        <taxon>Pseudomonadota</taxon>
        <taxon>Alphaproteobacteria</taxon>
        <taxon>Rhodobacterales</taxon>
        <taxon>Roseobacteraceae</taxon>
        <taxon>Sulfitobacter</taxon>
    </lineage>
</organism>
<keyword evidence="2 6" id="KW-0489">Methyltransferase</keyword>
<sequence>MSGTNADQQTFWSDQAGPLWVAQMDAMDTALAPVLDLLLDRADISEGARILDIGCGAGTSTFKAARRAGPLGGALGVDISDTLVAAARSRAEGIANVSFALSDAQSHGFVPNGHDGLISRFGVMFFDDPVAAFANMSKALTPGAQMTFASWGSIPDNPYFTLPARIAKQVIGAVPKSDPDAPGPFAFREVGRVTSILKDAGLTDVEADEVHIDLTPEGDSKAVADLMCEIGPAHRALDYFEASDDDRARLVDALASALQDFQTPQGIRLPALVNIFTARKAA</sequence>
<comment type="caution">
    <text evidence="6">The sequence shown here is derived from an EMBL/GenBank/DDBJ whole genome shotgun (WGS) entry which is preliminary data.</text>
</comment>
<accession>A0A6P0CDY3</accession>
<dbReference type="Pfam" id="PF13847">
    <property type="entry name" value="Methyltransf_31"/>
    <property type="match status" value="1"/>
</dbReference>
<gene>
    <name evidence="6" type="ORF">GV827_14235</name>
</gene>
<dbReference type="InterPro" id="IPR025714">
    <property type="entry name" value="Methyltranfer_dom"/>
</dbReference>
<proteinExistence type="predicted"/>
<evidence type="ECO:0000256" key="3">
    <source>
        <dbReference type="ARBA" id="ARBA00022679"/>
    </source>
</evidence>
<evidence type="ECO:0000256" key="2">
    <source>
        <dbReference type="ARBA" id="ARBA00022603"/>
    </source>
</evidence>
<dbReference type="CDD" id="cd02440">
    <property type="entry name" value="AdoMet_MTases"/>
    <property type="match status" value="1"/>
</dbReference>
<reference evidence="6 7" key="1">
    <citation type="submission" date="2020-01" db="EMBL/GenBank/DDBJ databases">
        <title>Sulfitobacter sediminilitoris sp. nov., isolated from a tidal flat.</title>
        <authorList>
            <person name="Park S."/>
            <person name="Yoon J.-H."/>
        </authorList>
    </citation>
    <scope>NUCLEOTIDE SEQUENCE [LARGE SCALE GENOMIC DNA]</scope>
    <source>
        <strain evidence="6 7">JBTF-M27</strain>
    </source>
</reference>
<dbReference type="SUPFAM" id="SSF53335">
    <property type="entry name" value="S-adenosyl-L-methionine-dependent methyltransferases"/>
    <property type="match status" value="1"/>
</dbReference>
<evidence type="ECO:0000313" key="6">
    <source>
        <dbReference type="EMBL" id="NEK23560.1"/>
    </source>
</evidence>
<dbReference type="Proteomes" id="UP000468591">
    <property type="component" value="Unassembled WGS sequence"/>
</dbReference>
<keyword evidence="7" id="KW-1185">Reference proteome</keyword>
<feature type="domain" description="Methyltransferase" evidence="5">
    <location>
        <begin position="45"/>
        <end position="150"/>
    </location>
</feature>
<dbReference type="PANTHER" id="PTHR44307">
    <property type="entry name" value="PHOSPHOETHANOLAMINE METHYLTRANSFERASE"/>
    <property type="match status" value="1"/>
</dbReference>
<evidence type="ECO:0000256" key="4">
    <source>
        <dbReference type="ARBA" id="ARBA00025707"/>
    </source>
</evidence>
<keyword evidence="3 6" id="KW-0808">Transferase</keyword>
<dbReference type="AlphaFoldDB" id="A0A6P0CDY3"/>
<evidence type="ECO:0000259" key="5">
    <source>
        <dbReference type="Pfam" id="PF13847"/>
    </source>
</evidence>
<dbReference type="Gene3D" id="3.40.50.150">
    <property type="entry name" value="Vaccinia Virus protein VP39"/>
    <property type="match status" value="1"/>
</dbReference>
<name>A0A6P0CDY3_9RHOB</name>
<dbReference type="RefSeq" id="WP_164354478.1">
    <property type="nucleotide sequence ID" value="NZ_JAABNT010000008.1"/>
</dbReference>
<comment type="pathway">
    <text evidence="4">Phospholipid metabolism.</text>
</comment>